<dbReference type="PANTHER" id="PTHR43047">
    <property type="entry name" value="TWO-COMPONENT HISTIDINE PROTEIN KINASE"/>
    <property type="match status" value="1"/>
</dbReference>
<dbReference type="PROSITE" id="PS50109">
    <property type="entry name" value="HIS_KIN"/>
    <property type="match status" value="1"/>
</dbReference>
<dbReference type="Pfam" id="PF00072">
    <property type="entry name" value="Response_reg"/>
    <property type="match status" value="2"/>
</dbReference>
<dbReference type="InterPro" id="IPR036097">
    <property type="entry name" value="HisK_dim/P_sf"/>
</dbReference>
<dbReference type="PANTHER" id="PTHR43047:SF72">
    <property type="entry name" value="OSMOSENSING HISTIDINE PROTEIN KINASE SLN1"/>
    <property type="match status" value="1"/>
</dbReference>
<evidence type="ECO:0000256" key="1">
    <source>
        <dbReference type="ARBA" id="ARBA00000085"/>
    </source>
</evidence>
<dbReference type="AlphaFoldDB" id="B4D6V9"/>
<feature type="domain" description="Histidine kinase" evidence="8">
    <location>
        <begin position="198"/>
        <end position="421"/>
    </location>
</feature>
<dbReference type="InterPro" id="IPR003661">
    <property type="entry name" value="HisK_dim/P_dom"/>
</dbReference>
<dbReference type="InterPro" id="IPR011006">
    <property type="entry name" value="CheY-like_superfamily"/>
</dbReference>
<proteinExistence type="predicted"/>
<dbReference type="GO" id="GO:0009927">
    <property type="term" value="F:histidine phosphotransfer kinase activity"/>
    <property type="evidence" value="ECO:0007669"/>
    <property type="project" value="TreeGrafter"/>
</dbReference>
<feature type="coiled-coil region" evidence="7">
    <location>
        <begin position="145"/>
        <end position="189"/>
    </location>
</feature>
<dbReference type="Gene3D" id="1.10.287.130">
    <property type="match status" value="1"/>
</dbReference>
<evidence type="ECO:0000256" key="2">
    <source>
        <dbReference type="ARBA" id="ARBA00012438"/>
    </source>
</evidence>
<evidence type="ECO:0000313" key="11">
    <source>
        <dbReference type="Proteomes" id="UP000005824"/>
    </source>
</evidence>
<dbReference type="SMART" id="SM00388">
    <property type="entry name" value="HisKA"/>
    <property type="match status" value="1"/>
</dbReference>
<evidence type="ECO:0000256" key="5">
    <source>
        <dbReference type="ARBA" id="ARBA00022777"/>
    </source>
</evidence>
<dbReference type="STRING" id="497964.CfE428DRAFT_4649"/>
<name>B4D6V9_9BACT</name>
<feature type="modified residue" description="4-aspartylphosphate" evidence="6">
    <location>
        <position position="51"/>
    </location>
</feature>
<dbReference type="CDD" id="cd00156">
    <property type="entry name" value="REC"/>
    <property type="match status" value="1"/>
</dbReference>
<evidence type="ECO:0000259" key="9">
    <source>
        <dbReference type="PROSITE" id="PS50110"/>
    </source>
</evidence>
<dbReference type="Gene3D" id="3.30.565.10">
    <property type="entry name" value="Histidine kinase-like ATPase, C-terminal domain"/>
    <property type="match status" value="1"/>
</dbReference>
<evidence type="ECO:0000256" key="3">
    <source>
        <dbReference type="ARBA" id="ARBA00022553"/>
    </source>
</evidence>
<evidence type="ECO:0000259" key="8">
    <source>
        <dbReference type="PROSITE" id="PS50109"/>
    </source>
</evidence>
<dbReference type="SUPFAM" id="SSF55874">
    <property type="entry name" value="ATPase domain of HSP90 chaperone/DNA topoisomerase II/histidine kinase"/>
    <property type="match status" value="1"/>
</dbReference>
<dbReference type="Pfam" id="PF00512">
    <property type="entry name" value="HisKA"/>
    <property type="match status" value="1"/>
</dbReference>
<dbReference type="GO" id="GO:0000155">
    <property type="term" value="F:phosphorelay sensor kinase activity"/>
    <property type="evidence" value="ECO:0007669"/>
    <property type="project" value="InterPro"/>
</dbReference>
<dbReference type="InterPro" id="IPR005467">
    <property type="entry name" value="His_kinase_dom"/>
</dbReference>
<evidence type="ECO:0000256" key="6">
    <source>
        <dbReference type="PROSITE-ProRule" id="PRU00169"/>
    </source>
</evidence>
<dbReference type="PROSITE" id="PS50110">
    <property type="entry name" value="RESPONSE_REGULATORY"/>
    <property type="match status" value="2"/>
</dbReference>
<dbReference type="RefSeq" id="WP_006981970.1">
    <property type="nucleotide sequence ID" value="NZ_ABVL01000016.1"/>
</dbReference>
<evidence type="ECO:0000313" key="10">
    <source>
        <dbReference type="EMBL" id="EDY17910.1"/>
    </source>
</evidence>
<keyword evidence="5 10" id="KW-0418">Kinase</keyword>
<feature type="modified residue" description="4-aspartylphosphate" evidence="6">
    <location>
        <position position="492"/>
    </location>
</feature>
<protein>
    <recommendedName>
        <fullName evidence="2">histidine kinase</fullName>
        <ecNumber evidence="2">2.7.13.3</ecNumber>
    </recommendedName>
</protein>
<dbReference type="InterPro" id="IPR003594">
    <property type="entry name" value="HATPase_dom"/>
</dbReference>
<feature type="domain" description="Response regulatory" evidence="9">
    <location>
        <begin position="2"/>
        <end position="119"/>
    </location>
</feature>
<dbReference type="SMART" id="SM00448">
    <property type="entry name" value="REC"/>
    <property type="match status" value="2"/>
</dbReference>
<dbReference type="Proteomes" id="UP000005824">
    <property type="component" value="Unassembled WGS sequence"/>
</dbReference>
<dbReference type="EC" id="2.7.13.3" evidence="2"/>
<gene>
    <name evidence="10" type="ORF">CfE428DRAFT_4649</name>
</gene>
<evidence type="ECO:0000256" key="7">
    <source>
        <dbReference type="SAM" id="Coils"/>
    </source>
</evidence>
<comment type="catalytic activity">
    <reaction evidence="1">
        <text>ATP + protein L-histidine = ADP + protein N-phospho-L-histidine.</text>
        <dbReference type="EC" id="2.7.13.3"/>
    </reaction>
</comment>
<dbReference type="InterPro" id="IPR004358">
    <property type="entry name" value="Sig_transdc_His_kin-like_C"/>
</dbReference>
<reference evidence="10 11" key="1">
    <citation type="journal article" date="2011" name="J. Bacteriol.">
        <title>Genome sequence of Chthoniobacter flavus Ellin428, an aerobic heterotrophic soil bacterium.</title>
        <authorList>
            <person name="Kant R."/>
            <person name="van Passel M.W."/>
            <person name="Palva A."/>
            <person name="Lucas S."/>
            <person name="Lapidus A."/>
            <person name="Glavina Del Rio T."/>
            <person name="Dalin E."/>
            <person name="Tice H."/>
            <person name="Bruce D."/>
            <person name="Goodwin L."/>
            <person name="Pitluck S."/>
            <person name="Larimer F.W."/>
            <person name="Land M.L."/>
            <person name="Hauser L."/>
            <person name="Sangwan P."/>
            <person name="de Vos W.M."/>
            <person name="Janssen P.H."/>
            <person name="Smidt H."/>
        </authorList>
    </citation>
    <scope>NUCLEOTIDE SEQUENCE [LARGE SCALE GENOMIC DNA]</scope>
    <source>
        <strain evidence="10 11">Ellin428</strain>
    </source>
</reference>
<dbReference type="eggNOG" id="COG4191">
    <property type="taxonomic scope" value="Bacteria"/>
</dbReference>
<keyword evidence="4" id="KW-0808">Transferase</keyword>
<dbReference type="EMBL" id="ABVL01000016">
    <property type="protein sequence ID" value="EDY17910.1"/>
    <property type="molecule type" value="Genomic_DNA"/>
</dbReference>
<dbReference type="InParanoid" id="B4D6V9"/>
<keyword evidence="11" id="KW-1185">Reference proteome</keyword>
<keyword evidence="3 6" id="KW-0597">Phosphoprotein</keyword>
<dbReference type="PRINTS" id="PR00344">
    <property type="entry name" value="BCTRLSENSOR"/>
</dbReference>
<accession>B4D6V9</accession>
<comment type="caution">
    <text evidence="10">The sequence shown here is derived from an EMBL/GenBank/DDBJ whole genome shotgun (WGS) entry which is preliminary data.</text>
</comment>
<dbReference type="SUPFAM" id="SSF52172">
    <property type="entry name" value="CheY-like"/>
    <property type="match status" value="2"/>
</dbReference>
<keyword evidence="7" id="KW-0175">Coiled coil</keyword>
<organism evidence="10 11">
    <name type="scientific">Chthoniobacter flavus Ellin428</name>
    <dbReference type="NCBI Taxonomy" id="497964"/>
    <lineage>
        <taxon>Bacteria</taxon>
        <taxon>Pseudomonadati</taxon>
        <taxon>Verrucomicrobiota</taxon>
        <taxon>Spartobacteria</taxon>
        <taxon>Chthoniobacterales</taxon>
        <taxon>Chthoniobacteraceae</taxon>
        <taxon>Chthoniobacter</taxon>
    </lineage>
</organism>
<feature type="domain" description="Response regulatory" evidence="9">
    <location>
        <begin position="441"/>
        <end position="557"/>
    </location>
</feature>
<dbReference type="CDD" id="cd00082">
    <property type="entry name" value="HisKA"/>
    <property type="match status" value="1"/>
</dbReference>
<dbReference type="CDD" id="cd17574">
    <property type="entry name" value="REC_OmpR"/>
    <property type="match status" value="1"/>
</dbReference>
<dbReference type="SUPFAM" id="SSF47384">
    <property type="entry name" value="Homodimeric domain of signal transducing histidine kinase"/>
    <property type="match status" value="1"/>
</dbReference>
<evidence type="ECO:0000256" key="4">
    <source>
        <dbReference type="ARBA" id="ARBA00022679"/>
    </source>
</evidence>
<dbReference type="SMART" id="SM00387">
    <property type="entry name" value="HATPase_c"/>
    <property type="match status" value="1"/>
</dbReference>
<dbReference type="InterPro" id="IPR036890">
    <property type="entry name" value="HATPase_C_sf"/>
</dbReference>
<dbReference type="InterPro" id="IPR001789">
    <property type="entry name" value="Sig_transdc_resp-reg_receiver"/>
</dbReference>
<dbReference type="Gene3D" id="3.40.50.2300">
    <property type="match status" value="2"/>
</dbReference>
<sequence length="572" mass="63219">MNILIVEDNPTNRKLLHVTLAGEGHEVFEAGDGEEALAALAEQRADAIISDILMPNMDGYRLCYEIRRHTDWRNLPFIFYTATYTSPSDEKLALDLGADAYLRKPASTGAILETLHEVLQRTECARPKYQLTETDVLKEYSERLVVKLEAQNIKLETRTKELEQEVAERKRVEETNRKLQAQLHLSQKMDALGTLAGGVAHDFNNLIPAIIGNAELAMADLPSGHPVLKKLSEIVKAGARARDLVNRILTFSRQRPQERRVLKLQPVVEEALQLLRVALPAMIEIRTDFQADVPTVLADATQIHQIVMNLGINASHAMNKNGCLEVRLETIAVDAALARSSAELHEGTYVRLTVSDNGCGMDRSTLARIFEPFFTTKLPGQGTGLGLAVVHGIMMDHDGAITVDSKPGEGTAFQLYFPVVQSGVPKTPIPAPEIRRGSGQRILFVDDEAPLVYLVTESLKFLGYHVSGFTRPEEALEALRAAPGNFDFMITDLSMPVMPGPVLARQALQIRPDLPIVIATGYIRPEDIERARHIGVRDLILKPSTVLELSETMHRLLGASQTERPNGKDPVT</sequence>
<dbReference type="Pfam" id="PF02518">
    <property type="entry name" value="HATPase_c"/>
    <property type="match status" value="1"/>
</dbReference>
<dbReference type="GO" id="GO:0005886">
    <property type="term" value="C:plasma membrane"/>
    <property type="evidence" value="ECO:0007669"/>
    <property type="project" value="TreeGrafter"/>
</dbReference>